<keyword evidence="2" id="KW-1003">Cell membrane</keyword>
<feature type="transmembrane region" description="Helical" evidence="7">
    <location>
        <begin position="100"/>
        <end position="118"/>
    </location>
</feature>
<feature type="non-terminal residue" evidence="9">
    <location>
        <position position="325"/>
    </location>
</feature>
<feature type="domain" description="DNA translocase FtsK 4TM region" evidence="8">
    <location>
        <begin position="133"/>
        <end position="248"/>
    </location>
</feature>
<keyword evidence="3 7" id="KW-0812">Transmembrane</keyword>
<evidence type="ECO:0000256" key="4">
    <source>
        <dbReference type="ARBA" id="ARBA00022989"/>
    </source>
</evidence>
<keyword evidence="10" id="KW-1185">Reference proteome</keyword>
<sequence>MATRVPKTPQRSGGGAARSGGSARKSPAGRSGAAAPRARKAPAPRPRPQSAGEGPVALLFTWFGRGLLLIWKLLAHTVGGLARTVGRGARDLDPDLRRDGLGMVLLAAGLLVAAAVWWDTEGPLLDVTRMVVLGAFGTFSPVLPLLFLPFAWRLMRTPGSGRTDVGRLLIGAAALLVGLLGLIHIAHDIPWPSDGQTAMRRAGGLIGFVASGPLSQLVTPWVTGVLLFMLMVFGLLVVTATPVHRIPDRVRQLFGGLAARDGGPDVGMDILDGEGAKPARRRPKRPAGSAARRAGARRSDAAEEAPEDLDTVAGANERPYDTPVV</sequence>
<comment type="subcellular location">
    <subcellularLocation>
        <location evidence="1">Cell membrane</location>
        <topology evidence="1">Multi-pass membrane protein</topology>
    </subcellularLocation>
</comment>
<reference evidence="9 10" key="1">
    <citation type="submission" date="2018-04" db="EMBL/GenBank/DDBJ databases">
        <title>Novel actinobacteria from marine sediment.</title>
        <authorList>
            <person name="Ng Z.Y."/>
            <person name="Tan G.Y.A."/>
        </authorList>
    </citation>
    <scope>NUCLEOTIDE SEQUENCE [LARGE SCALE GENOMIC DNA]</scope>
    <source>
        <strain evidence="9 10">TPS81</strain>
    </source>
</reference>
<evidence type="ECO:0000313" key="10">
    <source>
        <dbReference type="Proteomes" id="UP000253318"/>
    </source>
</evidence>
<feature type="compositionally biased region" description="Low complexity" evidence="6">
    <location>
        <begin position="19"/>
        <end position="36"/>
    </location>
</feature>
<evidence type="ECO:0000256" key="5">
    <source>
        <dbReference type="ARBA" id="ARBA00023136"/>
    </source>
</evidence>
<feature type="transmembrane region" description="Helical" evidence="7">
    <location>
        <begin position="130"/>
        <end position="152"/>
    </location>
</feature>
<evidence type="ECO:0000256" key="6">
    <source>
        <dbReference type="SAM" id="MobiDB-lite"/>
    </source>
</evidence>
<name>A0A368T2R0_9ACTN</name>
<gene>
    <name evidence="9" type="ORF">DEF24_16880</name>
</gene>
<dbReference type="RefSeq" id="WP_181874695.1">
    <property type="nucleotide sequence ID" value="NZ_QEIN01000133.1"/>
</dbReference>
<evidence type="ECO:0000256" key="1">
    <source>
        <dbReference type="ARBA" id="ARBA00004651"/>
    </source>
</evidence>
<accession>A0A368T2R0</accession>
<keyword evidence="9" id="KW-0131">Cell cycle</keyword>
<feature type="region of interest" description="Disordered" evidence="6">
    <location>
        <begin position="1"/>
        <end position="51"/>
    </location>
</feature>
<proteinExistence type="predicted"/>
<feature type="transmembrane region" description="Helical" evidence="7">
    <location>
        <begin position="221"/>
        <end position="243"/>
    </location>
</feature>
<evidence type="ECO:0000313" key="9">
    <source>
        <dbReference type="EMBL" id="RCV56218.1"/>
    </source>
</evidence>
<dbReference type="Pfam" id="PF13491">
    <property type="entry name" value="FtsK_4TM"/>
    <property type="match status" value="1"/>
</dbReference>
<comment type="caution">
    <text evidence="9">The sequence shown here is derived from an EMBL/GenBank/DDBJ whole genome shotgun (WGS) entry which is preliminary data.</text>
</comment>
<evidence type="ECO:0000256" key="7">
    <source>
        <dbReference type="SAM" id="Phobius"/>
    </source>
</evidence>
<feature type="transmembrane region" description="Helical" evidence="7">
    <location>
        <begin position="164"/>
        <end position="186"/>
    </location>
</feature>
<dbReference type="GO" id="GO:0005886">
    <property type="term" value="C:plasma membrane"/>
    <property type="evidence" value="ECO:0007669"/>
    <property type="project" value="UniProtKB-SubCell"/>
</dbReference>
<keyword evidence="9" id="KW-0132">Cell division</keyword>
<dbReference type="InterPro" id="IPR025199">
    <property type="entry name" value="FtsK_4TM"/>
</dbReference>
<dbReference type="GO" id="GO:0051301">
    <property type="term" value="P:cell division"/>
    <property type="evidence" value="ECO:0007669"/>
    <property type="project" value="UniProtKB-KW"/>
</dbReference>
<keyword evidence="4 7" id="KW-1133">Transmembrane helix</keyword>
<feature type="region of interest" description="Disordered" evidence="6">
    <location>
        <begin position="268"/>
        <end position="325"/>
    </location>
</feature>
<dbReference type="AlphaFoldDB" id="A0A368T2R0"/>
<evidence type="ECO:0000259" key="8">
    <source>
        <dbReference type="Pfam" id="PF13491"/>
    </source>
</evidence>
<dbReference type="EMBL" id="QEIN01000133">
    <property type="protein sequence ID" value="RCV56218.1"/>
    <property type="molecule type" value="Genomic_DNA"/>
</dbReference>
<keyword evidence="5 7" id="KW-0472">Membrane</keyword>
<protein>
    <submittedName>
        <fullName evidence="9">Cell division protein FtsK</fullName>
    </submittedName>
</protein>
<dbReference type="Proteomes" id="UP000253318">
    <property type="component" value="Unassembled WGS sequence"/>
</dbReference>
<evidence type="ECO:0000256" key="2">
    <source>
        <dbReference type="ARBA" id="ARBA00022475"/>
    </source>
</evidence>
<evidence type="ECO:0000256" key="3">
    <source>
        <dbReference type="ARBA" id="ARBA00022692"/>
    </source>
</evidence>
<organism evidence="9 10">
    <name type="scientific">Marinitenerispora sediminis</name>
    <dbReference type="NCBI Taxonomy" id="1931232"/>
    <lineage>
        <taxon>Bacteria</taxon>
        <taxon>Bacillati</taxon>
        <taxon>Actinomycetota</taxon>
        <taxon>Actinomycetes</taxon>
        <taxon>Streptosporangiales</taxon>
        <taxon>Nocardiopsidaceae</taxon>
        <taxon>Marinitenerispora</taxon>
    </lineage>
</organism>